<dbReference type="Proteomes" id="UP000324222">
    <property type="component" value="Unassembled WGS sequence"/>
</dbReference>
<proteinExistence type="predicted"/>
<reference evidence="1 2" key="1">
    <citation type="submission" date="2019-05" db="EMBL/GenBank/DDBJ databases">
        <title>Another draft genome of Portunus trituberculatus and its Hox gene families provides insights of decapod evolution.</title>
        <authorList>
            <person name="Jeong J.-H."/>
            <person name="Song I."/>
            <person name="Kim S."/>
            <person name="Choi T."/>
            <person name="Kim D."/>
            <person name="Ryu S."/>
            <person name="Kim W."/>
        </authorList>
    </citation>
    <scope>NUCLEOTIDE SEQUENCE [LARGE SCALE GENOMIC DNA]</scope>
    <source>
        <tissue evidence="1">Muscle</tissue>
    </source>
</reference>
<comment type="caution">
    <text evidence="1">The sequence shown here is derived from an EMBL/GenBank/DDBJ whole genome shotgun (WGS) entry which is preliminary data.</text>
</comment>
<name>A0A5B7GPY6_PORTR</name>
<gene>
    <name evidence="1" type="ORF">E2C01_053630</name>
</gene>
<dbReference type="AlphaFoldDB" id="A0A5B7GPY6"/>
<organism evidence="1 2">
    <name type="scientific">Portunus trituberculatus</name>
    <name type="common">Swimming crab</name>
    <name type="synonym">Neptunus trituberculatus</name>
    <dbReference type="NCBI Taxonomy" id="210409"/>
    <lineage>
        <taxon>Eukaryota</taxon>
        <taxon>Metazoa</taxon>
        <taxon>Ecdysozoa</taxon>
        <taxon>Arthropoda</taxon>
        <taxon>Crustacea</taxon>
        <taxon>Multicrustacea</taxon>
        <taxon>Malacostraca</taxon>
        <taxon>Eumalacostraca</taxon>
        <taxon>Eucarida</taxon>
        <taxon>Decapoda</taxon>
        <taxon>Pleocyemata</taxon>
        <taxon>Brachyura</taxon>
        <taxon>Eubrachyura</taxon>
        <taxon>Portunoidea</taxon>
        <taxon>Portunidae</taxon>
        <taxon>Portuninae</taxon>
        <taxon>Portunus</taxon>
    </lineage>
</organism>
<sequence>MYLTRRPTPFSSSDFFIPLFSLSPLTRRGKITFNEAALVHNFSLKFLARVVMTVLMSRLAHQESLITHTTCTTTHHESRITPPVPPRVTNHASYHLYHHESRITHHTTCTITSHESRITPPVPVSQALFPSVHVTFQGTASFG</sequence>
<protein>
    <submittedName>
        <fullName evidence="1">Uncharacterized protein</fullName>
    </submittedName>
</protein>
<evidence type="ECO:0000313" key="2">
    <source>
        <dbReference type="Proteomes" id="UP000324222"/>
    </source>
</evidence>
<keyword evidence="2" id="KW-1185">Reference proteome</keyword>
<evidence type="ECO:0000313" key="1">
    <source>
        <dbReference type="EMBL" id="MPC59606.1"/>
    </source>
</evidence>
<accession>A0A5B7GPY6</accession>
<dbReference type="EMBL" id="VSRR010016704">
    <property type="protein sequence ID" value="MPC59606.1"/>
    <property type="molecule type" value="Genomic_DNA"/>
</dbReference>